<gene>
    <name evidence="1" type="ORF">LCGC14_1623990</name>
</gene>
<comment type="caution">
    <text evidence="1">The sequence shown here is derived from an EMBL/GenBank/DDBJ whole genome shotgun (WGS) entry which is preliminary data.</text>
</comment>
<sequence length="55" mass="6624">MIPVQWLEKIHDKEAFLNAIDDDWKEKFMGDHDLALDFFTVMDHTEFQRAIKESQ</sequence>
<dbReference type="EMBL" id="LAZR01013308">
    <property type="protein sequence ID" value="KKM22560.1"/>
    <property type="molecule type" value="Genomic_DNA"/>
</dbReference>
<proteinExistence type="predicted"/>
<name>A0A0F9L4A2_9ZZZZ</name>
<evidence type="ECO:0000313" key="1">
    <source>
        <dbReference type="EMBL" id="KKM22560.1"/>
    </source>
</evidence>
<accession>A0A0F9L4A2</accession>
<protein>
    <submittedName>
        <fullName evidence="1">Uncharacterized protein</fullName>
    </submittedName>
</protein>
<dbReference type="AlphaFoldDB" id="A0A0F9L4A2"/>
<reference evidence="1" key="1">
    <citation type="journal article" date="2015" name="Nature">
        <title>Complex archaea that bridge the gap between prokaryotes and eukaryotes.</title>
        <authorList>
            <person name="Spang A."/>
            <person name="Saw J.H."/>
            <person name="Jorgensen S.L."/>
            <person name="Zaremba-Niedzwiedzka K."/>
            <person name="Martijn J."/>
            <person name="Lind A.E."/>
            <person name="van Eijk R."/>
            <person name="Schleper C."/>
            <person name="Guy L."/>
            <person name="Ettema T.J."/>
        </authorList>
    </citation>
    <scope>NUCLEOTIDE SEQUENCE</scope>
</reference>
<organism evidence="1">
    <name type="scientific">marine sediment metagenome</name>
    <dbReference type="NCBI Taxonomy" id="412755"/>
    <lineage>
        <taxon>unclassified sequences</taxon>
        <taxon>metagenomes</taxon>
        <taxon>ecological metagenomes</taxon>
    </lineage>
</organism>